<evidence type="ECO:0000256" key="11">
    <source>
        <dbReference type="SAM" id="MobiDB-lite"/>
    </source>
</evidence>
<keyword evidence="3" id="KW-0813">Transport</keyword>
<dbReference type="OrthoDB" id="6975458at2"/>
<evidence type="ECO:0000256" key="3">
    <source>
        <dbReference type="ARBA" id="ARBA00022448"/>
    </source>
</evidence>
<keyword evidence="10" id="KW-0998">Cell outer membrane</keyword>
<evidence type="ECO:0000256" key="8">
    <source>
        <dbReference type="ARBA" id="ARBA00023114"/>
    </source>
</evidence>
<keyword evidence="7" id="KW-0406">Ion transport</keyword>
<sequence length="355" mass="36548">MMKRPLLLLSAMMFAGLASAQSSVTLFGLLDMTLARSTGSIADKSQLTQGAWGASRLGFKGVEDLGGGLSAGFWLESAVFPDNGTGGATNINNQSSGTSVAPNGTQGLTFNRRSTVSLVGGLGEVRIGRDFVPTFWNLNRGDVFGSSGAGQAVNFSNQIAGTGNASVRASNMITYWVPQNSTGFGGSIAHYFGENASNTANSNDGTGSGAQLFYNAGGAFTAGVAYGRTKYLTGDAVARNISATYDFKVAKLVGEYSKDSLGAANATGGAIGLTVPVGANVPRVAYSWVGNDAAGNPKIKRFAIGDTYYLSKRTWMYVTYSHQSNSGGSSAALDGAITGPNASSNALELGYVHSF</sequence>
<comment type="subunit">
    <text evidence="2">Homotrimer.</text>
</comment>
<keyword evidence="8" id="KW-0626">Porin</keyword>
<dbReference type="GO" id="GO:0006811">
    <property type="term" value="P:monoatomic ion transport"/>
    <property type="evidence" value="ECO:0007669"/>
    <property type="project" value="UniProtKB-KW"/>
</dbReference>
<evidence type="ECO:0000313" key="15">
    <source>
        <dbReference type="Proteomes" id="UP000316798"/>
    </source>
</evidence>
<dbReference type="GO" id="GO:0009279">
    <property type="term" value="C:cell outer membrane"/>
    <property type="evidence" value="ECO:0007669"/>
    <property type="project" value="UniProtKB-SubCell"/>
</dbReference>
<dbReference type="CDD" id="cd00342">
    <property type="entry name" value="gram_neg_porins"/>
    <property type="match status" value="1"/>
</dbReference>
<keyword evidence="9" id="KW-0472">Membrane</keyword>
<dbReference type="PANTHER" id="PTHR34501">
    <property type="entry name" value="PROTEIN YDDL-RELATED"/>
    <property type="match status" value="1"/>
</dbReference>
<keyword evidence="4" id="KW-1134">Transmembrane beta strand</keyword>
<keyword evidence="6 12" id="KW-0732">Signal</keyword>
<evidence type="ECO:0000256" key="6">
    <source>
        <dbReference type="ARBA" id="ARBA00022729"/>
    </source>
</evidence>
<dbReference type="InterPro" id="IPR050298">
    <property type="entry name" value="Gram-neg_bact_OMP"/>
</dbReference>
<gene>
    <name evidence="14" type="ORF">EUB48_16315</name>
</gene>
<evidence type="ECO:0000256" key="7">
    <source>
        <dbReference type="ARBA" id="ARBA00023065"/>
    </source>
</evidence>
<evidence type="ECO:0000256" key="10">
    <source>
        <dbReference type="ARBA" id="ARBA00023237"/>
    </source>
</evidence>
<dbReference type="InterPro" id="IPR023614">
    <property type="entry name" value="Porin_dom_sf"/>
</dbReference>
<dbReference type="Pfam" id="PF13609">
    <property type="entry name" value="Porin_4"/>
    <property type="match status" value="1"/>
</dbReference>
<feature type="domain" description="Porin" evidence="13">
    <location>
        <begin position="10"/>
        <end position="327"/>
    </location>
</feature>
<feature type="compositionally biased region" description="Polar residues" evidence="11">
    <location>
        <begin position="88"/>
        <end position="106"/>
    </location>
</feature>
<keyword evidence="5" id="KW-0812">Transmembrane</keyword>
<dbReference type="Gene3D" id="2.40.160.10">
    <property type="entry name" value="Porin"/>
    <property type="match status" value="1"/>
</dbReference>
<dbReference type="GO" id="GO:0015288">
    <property type="term" value="F:porin activity"/>
    <property type="evidence" value="ECO:0007669"/>
    <property type="project" value="UniProtKB-KW"/>
</dbReference>
<proteinExistence type="predicted"/>
<evidence type="ECO:0000259" key="13">
    <source>
        <dbReference type="Pfam" id="PF13609"/>
    </source>
</evidence>
<dbReference type="Proteomes" id="UP000316798">
    <property type="component" value="Chromosome"/>
</dbReference>
<evidence type="ECO:0000256" key="12">
    <source>
        <dbReference type="SAM" id="SignalP"/>
    </source>
</evidence>
<feature type="chain" id="PRO_5022105211" evidence="12">
    <location>
        <begin position="21"/>
        <end position="355"/>
    </location>
</feature>
<dbReference type="PANTHER" id="PTHR34501:SF9">
    <property type="entry name" value="MAJOR OUTER MEMBRANE PROTEIN P.IA"/>
    <property type="match status" value="1"/>
</dbReference>
<evidence type="ECO:0000256" key="4">
    <source>
        <dbReference type="ARBA" id="ARBA00022452"/>
    </source>
</evidence>
<feature type="region of interest" description="Disordered" evidence="11">
    <location>
        <begin position="86"/>
        <end position="106"/>
    </location>
</feature>
<keyword evidence="15" id="KW-1185">Reference proteome</keyword>
<accession>A0A515DE65</accession>
<feature type="signal peptide" evidence="12">
    <location>
        <begin position="1"/>
        <end position="20"/>
    </location>
</feature>
<dbReference type="EMBL" id="CP035503">
    <property type="protein sequence ID" value="QDL38679.1"/>
    <property type="molecule type" value="Genomic_DNA"/>
</dbReference>
<evidence type="ECO:0000313" key="14">
    <source>
        <dbReference type="EMBL" id="QDL38679.1"/>
    </source>
</evidence>
<evidence type="ECO:0000256" key="2">
    <source>
        <dbReference type="ARBA" id="ARBA00011233"/>
    </source>
</evidence>
<evidence type="ECO:0000256" key="9">
    <source>
        <dbReference type="ARBA" id="ARBA00023136"/>
    </source>
</evidence>
<evidence type="ECO:0000256" key="5">
    <source>
        <dbReference type="ARBA" id="ARBA00022692"/>
    </source>
</evidence>
<reference evidence="14 15" key="1">
    <citation type="submission" date="2019-01" db="EMBL/GenBank/DDBJ databases">
        <title>Genomic insights into a novel species Rhodoferax sp.</title>
        <authorList>
            <person name="Jin L."/>
        </authorList>
    </citation>
    <scope>NUCLEOTIDE SEQUENCE [LARGE SCALE GENOMIC DNA]</scope>
    <source>
        <strain evidence="14 15">CHu59-6-5</strain>
    </source>
</reference>
<evidence type="ECO:0000256" key="1">
    <source>
        <dbReference type="ARBA" id="ARBA00004571"/>
    </source>
</evidence>
<organism evidence="14 15">
    <name type="scientific">Rhodoferax sediminis</name>
    <dbReference type="NCBI Taxonomy" id="2509614"/>
    <lineage>
        <taxon>Bacteria</taxon>
        <taxon>Pseudomonadati</taxon>
        <taxon>Pseudomonadota</taxon>
        <taxon>Betaproteobacteria</taxon>
        <taxon>Burkholderiales</taxon>
        <taxon>Comamonadaceae</taxon>
        <taxon>Rhodoferax</taxon>
    </lineage>
</organism>
<name>A0A515DE65_9BURK</name>
<comment type="subcellular location">
    <subcellularLocation>
        <location evidence="1">Cell outer membrane</location>
        <topology evidence="1">Multi-pass membrane protein</topology>
    </subcellularLocation>
</comment>
<protein>
    <submittedName>
        <fullName evidence="14">Porin</fullName>
    </submittedName>
</protein>
<dbReference type="AlphaFoldDB" id="A0A515DE65"/>
<dbReference type="InterPro" id="IPR033900">
    <property type="entry name" value="Gram_neg_porin_domain"/>
</dbReference>
<dbReference type="SUPFAM" id="SSF56935">
    <property type="entry name" value="Porins"/>
    <property type="match status" value="1"/>
</dbReference>
<dbReference type="KEGG" id="rhf:EUB48_16315"/>
<dbReference type="GO" id="GO:0046930">
    <property type="term" value="C:pore complex"/>
    <property type="evidence" value="ECO:0007669"/>
    <property type="project" value="UniProtKB-KW"/>
</dbReference>